<dbReference type="EMBL" id="QKVK01000003">
    <property type="protein sequence ID" value="PZF77476.1"/>
    <property type="molecule type" value="Genomic_DNA"/>
</dbReference>
<evidence type="ECO:0000256" key="2">
    <source>
        <dbReference type="ARBA" id="ARBA00022722"/>
    </source>
</evidence>
<feature type="binding site" evidence="7">
    <location>
        <position position="128"/>
    </location>
    <ligand>
        <name>Zn(2+)</name>
        <dbReference type="ChEBI" id="CHEBI:29105"/>
        <note>catalytic</note>
    </ligand>
</feature>
<evidence type="ECO:0000256" key="5">
    <source>
        <dbReference type="ARBA" id="ARBA00022801"/>
    </source>
</evidence>
<evidence type="ECO:0000313" key="8">
    <source>
        <dbReference type="EMBL" id="PZF77476.1"/>
    </source>
</evidence>
<keyword evidence="3 7" id="KW-0479">Metal-binding</keyword>
<gene>
    <name evidence="7 8" type="primary">ybeY</name>
    <name evidence="8" type="ORF">DK847_09165</name>
</gene>
<comment type="function">
    <text evidence="7">Single strand-specific metallo-endoribonuclease involved in late-stage 70S ribosome quality control and in maturation of the 3' terminus of the 16S rRNA.</text>
</comment>
<dbReference type="GO" id="GO:0006364">
    <property type="term" value="P:rRNA processing"/>
    <property type="evidence" value="ECO:0007669"/>
    <property type="project" value="UniProtKB-UniRule"/>
</dbReference>
<dbReference type="GO" id="GO:0005737">
    <property type="term" value="C:cytoplasm"/>
    <property type="evidence" value="ECO:0007669"/>
    <property type="project" value="UniProtKB-SubCell"/>
</dbReference>
<keyword evidence="4 7" id="KW-0255">Endonuclease</keyword>
<keyword evidence="2 7" id="KW-0540">Nuclease</keyword>
<comment type="similarity">
    <text evidence="1 7">Belongs to the endoribonuclease YbeY family.</text>
</comment>
<comment type="subcellular location">
    <subcellularLocation>
        <location evidence="7">Cytoplasm</location>
    </subcellularLocation>
</comment>
<dbReference type="Gene3D" id="3.40.390.30">
    <property type="entry name" value="Metalloproteases ('zincins'), catalytic domain"/>
    <property type="match status" value="1"/>
</dbReference>
<dbReference type="EC" id="3.1.-.-" evidence="7"/>
<evidence type="ECO:0000256" key="7">
    <source>
        <dbReference type="HAMAP-Rule" id="MF_00009"/>
    </source>
</evidence>
<dbReference type="GO" id="GO:0004222">
    <property type="term" value="F:metalloendopeptidase activity"/>
    <property type="evidence" value="ECO:0007669"/>
    <property type="project" value="InterPro"/>
</dbReference>
<comment type="cofactor">
    <cofactor evidence="7">
        <name>Zn(2+)</name>
        <dbReference type="ChEBI" id="CHEBI:29105"/>
    </cofactor>
    <text evidence="7">Binds 1 zinc ion.</text>
</comment>
<keyword evidence="5 7" id="KW-0378">Hydrolase</keyword>
<dbReference type="GO" id="GO:0008270">
    <property type="term" value="F:zinc ion binding"/>
    <property type="evidence" value="ECO:0007669"/>
    <property type="project" value="UniProtKB-UniRule"/>
</dbReference>
<keyword evidence="6 7" id="KW-0862">Zinc</keyword>
<feature type="binding site" evidence="7">
    <location>
        <position position="122"/>
    </location>
    <ligand>
        <name>Zn(2+)</name>
        <dbReference type="ChEBI" id="CHEBI:29105"/>
        <note>catalytic</note>
    </ligand>
</feature>
<dbReference type="HAMAP" id="MF_00009">
    <property type="entry name" value="Endoribonucl_YbeY"/>
    <property type="match status" value="1"/>
</dbReference>
<dbReference type="InterPro" id="IPR023091">
    <property type="entry name" value="MetalPrtase_cat_dom_sf_prd"/>
</dbReference>
<dbReference type="PROSITE" id="PS01306">
    <property type="entry name" value="UPF0054"/>
    <property type="match status" value="1"/>
</dbReference>
<dbReference type="PANTHER" id="PTHR46986">
    <property type="entry name" value="ENDORIBONUCLEASE YBEY, CHLOROPLASTIC"/>
    <property type="match status" value="1"/>
</dbReference>
<keyword evidence="7" id="KW-0690">Ribosome biogenesis</keyword>
<evidence type="ECO:0000256" key="6">
    <source>
        <dbReference type="ARBA" id="ARBA00022833"/>
    </source>
</evidence>
<sequence>MSVSIEVEDPAWKSLSGLEELVQATVKAVLSEAAGQDLDCDIAVLFTDDDTIAALNGEWRGKPKPTNVLSFPTSHDMPVPAGEPRPLGDVVLAHGVVMREAAEQGKTLRDHTAHLIVHGTLHLIGYDHEDDDEADKMEALEIRVLKGLGISDPYERD</sequence>
<comment type="caution">
    <text evidence="8">The sequence shown here is derived from an EMBL/GenBank/DDBJ whole genome shotgun (WGS) entry which is preliminary data.</text>
</comment>
<proteinExistence type="inferred from homology"/>
<name>A0A2W2BVH1_9HYPH</name>
<dbReference type="RefSeq" id="WP_111197951.1">
    <property type="nucleotide sequence ID" value="NZ_QKVK01000003.1"/>
</dbReference>
<evidence type="ECO:0000256" key="3">
    <source>
        <dbReference type="ARBA" id="ARBA00022723"/>
    </source>
</evidence>
<dbReference type="Pfam" id="PF02130">
    <property type="entry name" value="YbeY"/>
    <property type="match status" value="1"/>
</dbReference>
<evidence type="ECO:0000256" key="1">
    <source>
        <dbReference type="ARBA" id="ARBA00010875"/>
    </source>
</evidence>
<dbReference type="SUPFAM" id="SSF55486">
    <property type="entry name" value="Metalloproteases ('zincins'), catalytic domain"/>
    <property type="match status" value="1"/>
</dbReference>
<reference evidence="9" key="1">
    <citation type="submission" date="2018-06" db="EMBL/GenBank/DDBJ databases">
        <title>Aestuariibacter litoralis strain KCTC 52945T.</title>
        <authorList>
            <person name="Li X."/>
            <person name="Salam N."/>
            <person name="Li J.-L."/>
            <person name="Chen Y.-M."/>
            <person name="Yang Z.-W."/>
            <person name="Zhang L.-Y."/>
            <person name="Han M.-X."/>
            <person name="Xiao M."/>
            <person name="Li W.-J."/>
        </authorList>
    </citation>
    <scope>NUCLEOTIDE SEQUENCE [LARGE SCALE GENOMIC DNA]</scope>
    <source>
        <strain evidence="9">KCTC 52945</strain>
    </source>
</reference>
<dbReference type="PANTHER" id="PTHR46986:SF1">
    <property type="entry name" value="ENDORIBONUCLEASE YBEY, CHLOROPLASTIC"/>
    <property type="match status" value="1"/>
</dbReference>
<evidence type="ECO:0000256" key="4">
    <source>
        <dbReference type="ARBA" id="ARBA00022759"/>
    </source>
</evidence>
<accession>A0A2W2BVH1</accession>
<keyword evidence="7" id="KW-0963">Cytoplasm</keyword>
<keyword evidence="9" id="KW-1185">Reference proteome</keyword>
<dbReference type="InterPro" id="IPR002036">
    <property type="entry name" value="YbeY"/>
</dbReference>
<dbReference type="NCBIfam" id="TIGR00043">
    <property type="entry name" value="rRNA maturation RNase YbeY"/>
    <property type="match status" value="1"/>
</dbReference>
<evidence type="ECO:0000313" key="9">
    <source>
        <dbReference type="Proteomes" id="UP000248795"/>
    </source>
</evidence>
<protein>
    <recommendedName>
        <fullName evidence="7">Endoribonuclease YbeY</fullName>
        <ecNumber evidence="7">3.1.-.-</ecNumber>
    </recommendedName>
</protein>
<dbReference type="GO" id="GO:0004521">
    <property type="term" value="F:RNA endonuclease activity"/>
    <property type="evidence" value="ECO:0007669"/>
    <property type="project" value="UniProtKB-UniRule"/>
</dbReference>
<dbReference type="AlphaFoldDB" id="A0A2W2BVH1"/>
<dbReference type="Proteomes" id="UP000248795">
    <property type="component" value="Unassembled WGS sequence"/>
</dbReference>
<keyword evidence="7" id="KW-0698">rRNA processing</keyword>
<feature type="binding site" evidence="7">
    <location>
        <position position="118"/>
    </location>
    <ligand>
        <name>Zn(2+)</name>
        <dbReference type="ChEBI" id="CHEBI:29105"/>
        <note>catalytic</note>
    </ligand>
</feature>
<organism evidence="8 9">
    <name type="scientific">Aestuariivirga litoralis</name>
    <dbReference type="NCBI Taxonomy" id="2650924"/>
    <lineage>
        <taxon>Bacteria</taxon>
        <taxon>Pseudomonadati</taxon>
        <taxon>Pseudomonadota</taxon>
        <taxon>Alphaproteobacteria</taxon>
        <taxon>Hyphomicrobiales</taxon>
        <taxon>Aestuariivirgaceae</taxon>
        <taxon>Aestuariivirga</taxon>
    </lineage>
</organism>
<dbReference type="InterPro" id="IPR020549">
    <property type="entry name" value="YbeY_CS"/>
</dbReference>